<dbReference type="PANTHER" id="PTHR22726">
    <property type="entry name" value="METALLOENDOPEPTIDASE OMA1"/>
    <property type="match status" value="1"/>
</dbReference>
<reference evidence="8 9" key="1">
    <citation type="journal article" date="2013" name="Genome Announc.">
        <title>Draft genome sequences for three mercury-methylating, sulfate-reducing bacteria.</title>
        <authorList>
            <person name="Brown S.D."/>
            <person name="Hurt R.A.Jr."/>
            <person name="Gilmour C.C."/>
            <person name="Elias D.A."/>
        </authorList>
    </citation>
    <scope>NUCLEOTIDE SEQUENCE [LARGE SCALE GENOMIC DNA]</scope>
    <source>
        <strain evidence="8 9">DSM 16529</strain>
    </source>
</reference>
<evidence type="ECO:0000256" key="3">
    <source>
        <dbReference type="ARBA" id="ARBA00022801"/>
    </source>
</evidence>
<dbReference type="GO" id="GO:0046872">
    <property type="term" value="F:metal ion binding"/>
    <property type="evidence" value="ECO:0007669"/>
    <property type="project" value="UniProtKB-KW"/>
</dbReference>
<dbReference type="Gene3D" id="3.30.2010.10">
    <property type="entry name" value="Metalloproteases ('zincins'), catalytic domain"/>
    <property type="match status" value="1"/>
</dbReference>
<keyword evidence="3 6" id="KW-0378">Hydrolase</keyword>
<dbReference type="InterPro" id="IPR001915">
    <property type="entry name" value="Peptidase_M48"/>
</dbReference>
<evidence type="ECO:0000256" key="5">
    <source>
        <dbReference type="ARBA" id="ARBA00023049"/>
    </source>
</evidence>
<evidence type="ECO:0000256" key="1">
    <source>
        <dbReference type="ARBA" id="ARBA00022670"/>
    </source>
</evidence>
<sequence length="265" mass="28867">MKTFRARLFLILAALVLPLLLAYCATTPYTGRTQIMMVSQSEELALGEQAAREILKEEKLSQDPAINAQVRRIGERIAAVSSRPDFKWEFFVIDKDVANAFVLPGGKVFVYTGILKYATDDAELATVMGHEVAHALLRHGAERMSMAMAAQGVGTIGAIAIGGAAGSGAGQVFAQSYGLAANVGVILPFSRRQEEEADHVGLRLMAEAGYDPAKALEFWQNMADDEDAAKRPPTFLSTHPATQDRIENIRALVPWARGFYRPRTS</sequence>
<dbReference type="GO" id="GO:0051603">
    <property type="term" value="P:proteolysis involved in protein catabolic process"/>
    <property type="evidence" value="ECO:0007669"/>
    <property type="project" value="TreeGrafter"/>
</dbReference>
<dbReference type="EMBL" id="ATHI01000005">
    <property type="protein sequence ID" value="EPR35161.1"/>
    <property type="molecule type" value="Genomic_DNA"/>
</dbReference>
<feature type="domain" description="Peptidase M48" evidence="7">
    <location>
        <begin position="66"/>
        <end position="252"/>
    </location>
</feature>
<keyword evidence="4 6" id="KW-0862">Zinc</keyword>
<proteinExistence type="inferred from homology"/>
<keyword evidence="5 6" id="KW-0482">Metalloprotease</keyword>
<evidence type="ECO:0000313" key="8">
    <source>
        <dbReference type="EMBL" id="EPR35161.1"/>
    </source>
</evidence>
<dbReference type="RefSeq" id="WP_020886410.1">
    <property type="nucleotide sequence ID" value="NZ_ATHI01000005.1"/>
</dbReference>
<keyword evidence="9" id="KW-1185">Reference proteome</keyword>
<dbReference type="Pfam" id="PF01435">
    <property type="entry name" value="Peptidase_M48"/>
    <property type="match status" value="1"/>
</dbReference>
<evidence type="ECO:0000259" key="7">
    <source>
        <dbReference type="Pfam" id="PF01435"/>
    </source>
</evidence>
<comment type="cofactor">
    <cofactor evidence="6">
        <name>Zn(2+)</name>
        <dbReference type="ChEBI" id="CHEBI:29105"/>
    </cofactor>
    <text evidence="6">Binds 1 zinc ion per subunit.</text>
</comment>
<dbReference type="InterPro" id="IPR051156">
    <property type="entry name" value="Mito/Outer_Membr_Metalloprot"/>
</dbReference>
<dbReference type="CDD" id="cd07331">
    <property type="entry name" value="M48C_Oma1_like"/>
    <property type="match status" value="1"/>
</dbReference>
<dbReference type="STRING" id="1121439.dsat_2524"/>
<evidence type="ECO:0000313" key="9">
    <source>
        <dbReference type="Proteomes" id="UP000014975"/>
    </source>
</evidence>
<dbReference type="GO" id="GO:0004222">
    <property type="term" value="F:metalloendopeptidase activity"/>
    <property type="evidence" value="ECO:0007669"/>
    <property type="project" value="InterPro"/>
</dbReference>
<name>S7TEP5_9BACT</name>
<dbReference type="eggNOG" id="COG4783">
    <property type="taxonomic scope" value="Bacteria"/>
</dbReference>
<evidence type="ECO:0000256" key="2">
    <source>
        <dbReference type="ARBA" id="ARBA00022723"/>
    </source>
</evidence>
<dbReference type="PATRIC" id="fig|1121439.3.peg.924"/>
<evidence type="ECO:0000256" key="6">
    <source>
        <dbReference type="RuleBase" id="RU003983"/>
    </source>
</evidence>
<dbReference type="Proteomes" id="UP000014975">
    <property type="component" value="Unassembled WGS sequence"/>
</dbReference>
<dbReference type="GO" id="GO:0016020">
    <property type="term" value="C:membrane"/>
    <property type="evidence" value="ECO:0007669"/>
    <property type="project" value="TreeGrafter"/>
</dbReference>
<protein>
    <submittedName>
        <fullName evidence="8">Peptidase M48 Ste24p</fullName>
    </submittedName>
</protein>
<organism evidence="8 9">
    <name type="scientific">Alkalidesulfovibrio alkalitolerans DSM 16529</name>
    <dbReference type="NCBI Taxonomy" id="1121439"/>
    <lineage>
        <taxon>Bacteria</taxon>
        <taxon>Pseudomonadati</taxon>
        <taxon>Thermodesulfobacteriota</taxon>
        <taxon>Desulfovibrionia</taxon>
        <taxon>Desulfovibrionales</taxon>
        <taxon>Desulfovibrionaceae</taxon>
        <taxon>Alkalidesulfovibrio</taxon>
    </lineage>
</organism>
<accession>S7TEP5</accession>
<keyword evidence="1 6" id="KW-0645">Protease</keyword>
<dbReference type="AlphaFoldDB" id="S7TEP5"/>
<comment type="similarity">
    <text evidence="6">Belongs to the peptidase M48 family.</text>
</comment>
<gene>
    <name evidence="8" type="ORF">dsat_2524</name>
</gene>
<comment type="caution">
    <text evidence="8">The sequence shown here is derived from an EMBL/GenBank/DDBJ whole genome shotgun (WGS) entry which is preliminary data.</text>
</comment>
<dbReference type="PANTHER" id="PTHR22726:SF24">
    <property type="entry name" value="M48 FAMILY METALLOPEPTIDASE"/>
    <property type="match status" value="1"/>
</dbReference>
<keyword evidence="2" id="KW-0479">Metal-binding</keyword>
<evidence type="ECO:0000256" key="4">
    <source>
        <dbReference type="ARBA" id="ARBA00022833"/>
    </source>
</evidence>
<dbReference type="OrthoDB" id="9810445at2"/>